<protein>
    <submittedName>
        <fullName evidence="3">Uncharacterized protein</fullName>
    </submittedName>
</protein>
<evidence type="ECO:0000313" key="4">
    <source>
        <dbReference type="Proteomes" id="UP000078113"/>
    </source>
</evidence>
<reference evidence="3" key="1">
    <citation type="submission" date="2016-04" db="EMBL/GenBank/DDBJ databases">
        <authorList>
            <person name="Nguyen H.D."/>
            <person name="Samba Siva P."/>
            <person name="Cullis J."/>
            <person name="Levesque C.A."/>
            <person name="Hambleton S."/>
        </authorList>
    </citation>
    <scope>NUCLEOTIDE SEQUENCE</scope>
    <source>
        <strain evidence="3">DAOMC 236422</strain>
    </source>
</reference>
<feature type="region of interest" description="Disordered" evidence="1">
    <location>
        <begin position="575"/>
        <end position="707"/>
    </location>
</feature>
<keyword evidence="2" id="KW-1133">Transmembrane helix</keyword>
<organism evidence="3 4">
    <name type="scientific">Tilletia walkeri</name>
    <dbReference type="NCBI Taxonomy" id="117179"/>
    <lineage>
        <taxon>Eukaryota</taxon>
        <taxon>Fungi</taxon>
        <taxon>Dikarya</taxon>
        <taxon>Basidiomycota</taxon>
        <taxon>Ustilaginomycotina</taxon>
        <taxon>Exobasidiomycetes</taxon>
        <taxon>Tilletiales</taxon>
        <taxon>Tilletiaceae</taxon>
        <taxon>Tilletia</taxon>
    </lineage>
</organism>
<feature type="compositionally biased region" description="Low complexity" evidence="1">
    <location>
        <begin position="353"/>
        <end position="367"/>
    </location>
</feature>
<reference evidence="3" key="2">
    <citation type="journal article" date="2019" name="IMA Fungus">
        <title>Genome sequencing and comparison of five Tilletia species to identify candidate genes for the detection of regulated species infecting wheat.</title>
        <authorList>
            <person name="Nguyen H.D.T."/>
            <person name="Sultana T."/>
            <person name="Kesanakurti P."/>
            <person name="Hambleton S."/>
        </authorList>
    </citation>
    <scope>NUCLEOTIDE SEQUENCE</scope>
    <source>
        <strain evidence="3">DAOMC 236422</strain>
    </source>
</reference>
<name>A0A8X7NGW0_9BASI</name>
<keyword evidence="2" id="KW-0472">Membrane</keyword>
<feature type="region of interest" description="Disordered" evidence="1">
    <location>
        <begin position="292"/>
        <end position="324"/>
    </location>
</feature>
<dbReference type="AlphaFoldDB" id="A0A8X7NGW0"/>
<feature type="region of interest" description="Disordered" evidence="1">
    <location>
        <begin position="732"/>
        <end position="754"/>
    </location>
</feature>
<accession>A0A8X7NGW0</accession>
<keyword evidence="4" id="KW-1185">Reference proteome</keyword>
<dbReference type="EMBL" id="LWDG02000009">
    <property type="protein sequence ID" value="KAE8271825.1"/>
    <property type="molecule type" value="Genomic_DNA"/>
</dbReference>
<feature type="region of interest" description="Disordered" evidence="1">
    <location>
        <begin position="337"/>
        <end position="367"/>
    </location>
</feature>
<comment type="caution">
    <text evidence="3">The sequence shown here is derived from an EMBL/GenBank/DDBJ whole genome shotgun (WGS) entry which is preliminary data.</text>
</comment>
<gene>
    <name evidence="3" type="ORF">A4X09_0g473</name>
</gene>
<feature type="compositionally biased region" description="Low complexity" evidence="1">
    <location>
        <begin position="78"/>
        <end position="89"/>
    </location>
</feature>
<feature type="region of interest" description="Disordered" evidence="1">
    <location>
        <begin position="77"/>
        <end position="99"/>
    </location>
</feature>
<evidence type="ECO:0000256" key="2">
    <source>
        <dbReference type="SAM" id="Phobius"/>
    </source>
</evidence>
<feature type="compositionally biased region" description="Basic and acidic residues" evidence="1">
    <location>
        <begin position="629"/>
        <end position="642"/>
    </location>
</feature>
<feature type="compositionally biased region" description="Polar residues" evidence="1">
    <location>
        <begin position="297"/>
        <end position="324"/>
    </location>
</feature>
<keyword evidence="2" id="KW-0812">Transmembrane</keyword>
<sequence length="754" mass="79134">MVKTTSPSVPALAGIFFTLSAASLAFLASSPARVLAAPTGDGLHERYQSDVDHLAGRQDRPTPVFHFVARDIYDRRQSVNTSSPVPTSTGIPGDPNANGRPTTALSVFIQSTLCAQPYQNTQVPFAHPSRRAEPSDAALLRPRQQTMSMTSLTATISPTAGGGGEPGGNGNFLNTANLPAPFLAFAVAAIALFVLVVAFVLLRIFVRNRRLRRLGLLPGDLSESGRLVGSGREIEDNLVPPKLWEATIADLEQVQRLKAARSAQGEKVNDWDGIMPIAVALPTQLYTALMPDGTKGENANKSTTYPPTAQANREGQTGFSQGTARSGLVRLLRRSRGHTADATSTANAGADPANQSNAGALNGGSAADDPATAALNDVPLPAAVNVTVLIAMPSPKTVVPSSKQPKTKKSMMSFISGASASKPSLIPAQLSTTKVDEVDEEYLVMDDKGKTRREPSLRSVRTGISVSSFAEARREAFFKSEESGHEAGKMDMPLGDDRSGFGYDNDKDDEEEELPELMFGTASVPMYRDWTPPASSATPAGGSSDVAAAAPVPQDLLIPTRGDLLKLLAAARQVKERKTSDVLAQQKAAAKKEMEDVDGDDDAAGGYSSDGVHLTRTGDTSVGGANAFGRERDGHSSSRTDLDDAPVGRTDAPLRDGTGMVSGPQSEATDYHQHPGHQTTGHRQETIPGASSAAAASSGGLTPGASTWMNEEVGASEHGGTSIRSSRFVSAEDLNGDVDDEAHVGTGTGRHPLM</sequence>
<dbReference type="Proteomes" id="UP000078113">
    <property type="component" value="Unassembled WGS sequence"/>
</dbReference>
<proteinExistence type="predicted"/>
<evidence type="ECO:0000313" key="3">
    <source>
        <dbReference type="EMBL" id="KAE8271825.1"/>
    </source>
</evidence>
<feature type="compositionally biased region" description="Low complexity" evidence="1">
    <location>
        <begin position="688"/>
        <end position="707"/>
    </location>
</feature>
<evidence type="ECO:0000256" key="1">
    <source>
        <dbReference type="SAM" id="MobiDB-lite"/>
    </source>
</evidence>
<feature type="transmembrane region" description="Helical" evidence="2">
    <location>
        <begin position="182"/>
        <end position="206"/>
    </location>
</feature>